<name>A0A1H3QW48_9BACT</name>
<evidence type="ECO:0000313" key="1">
    <source>
        <dbReference type="EMBL" id="SDZ17483.1"/>
    </source>
</evidence>
<gene>
    <name evidence="1" type="ORF">SAMN05444412_10732</name>
</gene>
<dbReference type="EMBL" id="FNQC01000007">
    <property type="protein sequence ID" value="SDZ17483.1"/>
    <property type="molecule type" value="Genomic_DNA"/>
</dbReference>
<reference evidence="1 2" key="1">
    <citation type="submission" date="2016-10" db="EMBL/GenBank/DDBJ databases">
        <authorList>
            <person name="Varghese N."/>
            <person name="Submissions S."/>
        </authorList>
    </citation>
    <scope>NUCLEOTIDE SEQUENCE [LARGE SCALE GENOMIC DNA]</scope>
    <source>
        <strain evidence="1 2">DSM 17997</strain>
    </source>
</reference>
<protein>
    <submittedName>
        <fullName evidence="1">Uncharacterized protein</fullName>
    </submittedName>
</protein>
<comment type="caution">
    <text evidence="1">The sequence shown here is derived from an EMBL/GenBank/DDBJ whole genome shotgun (WGS) entry which is preliminary data.</text>
</comment>
<accession>A0A1H3QW48</accession>
<proteinExistence type="predicted"/>
<dbReference type="Proteomes" id="UP000199663">
    <property type="component" value="Unassembled WGS sequence"/>
</dbReference>
<sequence>MKNLSENWITEGWIDFEYKKYLLLAYLQEVSSQFKEVKLYPPLADLIRHQSRLKSFLENRDLMKDAFPKMLNESAFKEMKLNYRPLYQDDETMRQLEEIVAYALPKLQLHIEEGKNIYDFLENEMKIEPIGLSPLYQKEGYAFLSLEKSKDIYVYRYKINLFQNSVDSFKGIMMEFVKRVRRTFVNTLEQVKLDLIKSYRELPNPATYRIHSRFQIPFQESFLPISKRLLLKKVE</sequence>
<organism evidence="1 2">
    <name type="scientific">Rhodonellum ikkaensis</name>
    <dbReference type="NCBI Taxonomy" id="336829"/>
    <lineage>
        <taxon>Bacteria</taxon>
        <taxon>Pseudomonadati</taxon>
        <taxon>Bacteroidota</taxon>
        <taxon>Cytophagia</taxon>
        <taxon>Cytophagales</taxon>
        <taxon>Cytophagaceae</taxon>
        <taxon>Rhodonellum</taxon>
    </lineage>
</organism>
<evidence type="ECO:0000313" key="2">
    <source>
        <dbReference type="Proteomes" id="UP000199663"/>
    </source>
</evidence>
<keyword evidence="2" id="KW-1185">Reference proteome</keyword>
<dbReference type="RefSeq" id="WP_019597633.1">
    <property type="nucleotide sequence ID" value="NZ_FNQC01000007.1"/>
</dbReference>